<comment type="caution">
    <text evidence="1">The sequence shown here is derived from an EMBL/GenBank/DDBJ whole genome shotgun (WGS) entry which is preliminary data.</text>
</comment>
<gene>
    <name evidence="1" type="ORF">LX32DRAFT_120790</name>
</gene>
<reference evidence="1" key="1">
    <citation type="submission" date="2021-06" db="EMBL/GenBank/DDBJ databases">
        <title>Comparative genomics, transcriptomics and evolutionary studies reveal genomic signatures of adaptation to plant cell wall in hemibiotrophic fungi.</title>
        <authorList>
            <consortium name="DOE Joint Genome Institute"/>
            <person name="Baroncelli R."/>
            <person name="Diaz J.F."/>
            <person name="Benocci T."/>
            <person name="Peng M."/>
            <person name="Battaglia E."/>
            <person name="Haridas S."/>
            <person name="Andreopoulos W."/>
            <person name="Labutti K."/>
            <person name="Pangilinan J."/>
            <person name="Floch G.L."/>
            <person name="Makela M.R."/>
            <person name="Henrissat B."/>
            <person name="Grigoriev I.V."/>
            <person name="Crouch J.A."/>
            <person name="De Vries R.P."/>
            <person name="Sukno S.A."/>
            <person name="Thon M.R."/>
        </authorList>
    </citation>
    <scope>NUCLEOTIDE SEQUENCE</scope>
    <source>
        <strain evidence="1">MAFF235873</strain>
    </source>
</reference>
<keyword evidence="2" id="KW-1185">Reference proteome</keyword>
<accession>A0AAD9LVR6</accession>
<evidence type="ECO:0000313" key="1">
    <source>
        <dbReference type="EMBL" id="KAK2023981.1"/>
    </source>
</evidence>
<name>A0AAD9LVR6_9PEZI</name>
<dbReference type="AlphaFoldDB" id="A0AAD9LVR6"/>
<sequence>MHRSAVQHGNVSHTRPPYLPTYLPACLPTYLYVGRYLPMNRQPSPSTVTIAPPRTIHTTIDKHPGSRLHAFCCCSLQAPSSVST</sequence>
<proteinExistence type="predicted"/>
<evidence type="ECO:0000313" key="2">
    <source>
        <dbReference type="Proteomes" id="UP001232148"/>
    </source>
</evidence>
<dbReference type="Proteomes" id="UP001232148">
    <property type="component" value="Unassembled WGS sequence"/>
</dbReference>
<dbReference type="EMBL" id="MU842979">
    <property type="protein sequence ID" value="KAK2023981.1"/>
    <property type="molecule type" value="Genomic_DNA"/>
</dbReference>
<protein>
    <submittedName>
        <fullName evidence="1">Uncharacterized protein</fullName>
    </submittedName>
</protein>
<organism evidence="1 2">
    <name type="scientific">Colletotrichum zoysiae</name>
    <dbReference type="NCBI Taxonomy" id="1216348"/>
    <lineage>
        <taxon>Eukaryota</taxon>
        <taxon>Fungi</taxon>
        <taxon>Dikarya</taxon>
        <taxon>Ascomycota</taxon>
        <taxon>Pezizomycotina</taxon>
        <taxon>Sordariomycetes</taxon>
        <taxon>Hypocreomycetidae</taxon>
        <taxon>Glomerellales</taxon>
        <taxon>Glomerellaceae</taxon>
        <taxon>Colletotrichum</taxon>
        <taxon>Colletotrichum graminicola species complex</taxon>
    </lineage>
</organism>